<keyword evidence="2" id="KW-1185">Reference proteome</keyword>
<proteinExistence type="predicted"/>
<dbReference type="EMBL" id="LKCN02000013">
    <property type="protein sequence ID" value="RCI09961.1"/>
    <property type="molecule type" value="Genomic_DNA"/>
</dbReference>
<accession>A0A367L6B3</accession>
<organism evidence="1 2">
    <name type="scientific">Ophiocordyceps polyrhachis-furcata BCC 54312</name>
    <dbReference type="NCBI Taxonomy" id="1330021"/>
    <lineage>
        <taxon>Eukaryota</taxon>
        <taxon>Fungi</taxon>
        <taxon>Dikarya</taxon>
        <taxon>Ascomycota</taxon>
        <taxon>Pezizomycotina</taxon>
        <taxon>Sordariomycetes</taxon>
        <taxon>Hypocreomycetidae</taxon>
        <taxon>Hypocreales</taxon>
        <taxon>Ophiocordycipitaceae</taxon>
        <taxon>Ophiocordyceps</taxon>
    </lineage>
</organism>
<dbReference type="Proteomes" id="UP000253664">
    <property type="component" value="Unassembled WGS sequence"/>
</dbReference>
<name>A0A367L6B3_9HYPO</name>
<sequence length="189" mass="20823">MYRRTAAAAHQPKKKFSLTYIHYIHVEANERAWDQGTDNNRRHHRIRHKHLLLVGHEGYSPLPASPLAKLFHEKVARGGKACASNQVPNATYNSLKSRGLWLGETKVLVCKYRTGTFQAIGTESSHSPTHRQDFSKAALGLKPGPLPGAVIEIFAPTPTCLPPSASSSPSSFPFPSLTHGELPVTLKWS</sequence>
<gene>
    <name evidence="1" type="ORF">L249_8585</name>
</gene>
<comment type="caution">
    <text evidence="1">The sequence shown here is derived from an EMBL/GenBank/DDBJ whole genome shotgun (WGS) entry which is preliminary data.</text>
</comment>
<evidence type="ECO:0000313" key="2">
    <source>
        <dbReference type="Proteomes" id="UP000253664"/>
    </source>
</evidence>
<reference evidence="1 2" key="1">
    <citation type="journal article" date="2015" name="BMC Genomics">
        <title>Insights from the genome of Ophiocordyceps polyrhachis-furcata to pathogenicity and host specificity in insect fungi.</title>
        <authorList>
            <person name="Wichadakul D."/>
            <person name="Kobmoo N."/>
            <person name="Ingsriswang S."/>
            <person name="Tangphatsornruang S."/>
            <person name="Chantasingh D."/>
            <person name="Luangsa-ard J.J."/>
            <person name="Eurwilaichitr L."/>
        </authorList>
    </citation>
    <scope>NUCLEOTIDE SEQUENCE [LARGE SCALE GENOMIC DNA]</scope>
    <source>
        <strain evidence="1 2">BCC 54312</strain>
    </source>
</reference>
<protein>
    <submittedName>
        <fullName evidence="1">Uncharacterized protein</fullName>
    </submittedName>
</protein>
<evidence type="ECO:0000313" key="1">
    <source>
        <dbReference type="EMBL" id="RCI09961.1"/>
    </source>
</evidence>
<dbReference type="AlphaFoldDB" id="A0A367L6B3"/>